<organism evidence="2 3">
    <name type="scientific">Herminiimonas glaciei</name>
    <dbReference type="NCBI Taxonomy" id="523788"/>
    <lineage>
        <taxon>Bacteria</taxon>
        <taxon>Pseudomonadati</taxon>
        <taxon>Pseudomonadota</taxon>
        <taxon>Betaproteobacteria</taxon>
        <taxon>Burkholderiales</taxon>
        <taxon>Oxalobacteraceae</taxon>
        <taxon>Herminiimonas</taxon>
    </lineage>
</organism>
<accession>A0ABW2IDA4</accession>
<reference evidence="3" key="1">
    <citation type="journal article" date="2019" name="Int. J. Syst. Evol. Microbiol.">
        <title>The Global Catalogue of Microorganisms (GCM) 10K type strain sequencing project: providing services to taxonomists for standard genome sequencing and annotation.</title>
        <authorList>
            <consortium name="The Broad Institute Genomics Platform"/>
            <consortium name="The Broad Institute Genome Sequencing Center for Infectious Disease"/>
            <person name="Wu L."/>
            <person name="Ma J."/>
        </authorList>
    </citation>
    <scope>NUCLEOTIDE SEQUENCE [LARGE SCALE GENOMIC DNA]</scope>
    <source>
        <strain evidence="3">KACC 12508</strain>
    </source>
</reference>
<feature type="compositionally biased region" description="Basic and acidic residues" evidence="1">
    <location>
        <begin position="11"/>
        <end position="30"/>
    </location>
</feature>
<sequence>MSKQISVNTKRPTETKGKDQKDLKLPHETDESFDSQASAPRKVIHQAFEDIEEGQMDTDRRGMPGVEEVQRKRAGQSVQKDIPASSRTPPSTPKK</sequence>
<name>A0ABW2IDA4_9BURK</name>
<protein>
    <submittedName>
        <fullName evidence="2">Uncharacterized protein</fullName>
    </submittedName>
</protein>
<comment type="caution">
    <text evidence="2">The sequence shown here is derived from an EMBL/GenBank/DDBJ whole genome shotgun (WGS) entry which is preliminary data.</text>
</comment>
<dbReference type="EMBL" id="JBHTBU010000002">
    <property type="protein sequence ID" value="MFC7288934.1"/>
    <property type="molecule type" value="Genomic_DNA"/>
</dbReference>
<gene>
    <name evidence="2" type="ORF">ACFQPC_12865</name>
</gene>
<keyword evidence="3" id="KW-1185">Reference proteome</keyword>
<evidence type="ECO:0000313" key="3">
    <source>
        <dbReference type="Proteomes" id="UP001596542"/>
    </source>
</evidence>
<dbReference type="RefSeq" id="WP_382272325.1">
    <property type="nucleotide sequence ID" value="NZ_JBHTBU010000002.1"/>
</dbReference>
<evidence type="ECO:0000313" key="2">
    <source>
        <dbReference type="EMBL" id="MFC7288934.1"/>
    </source>
</evidence>
<dbReference type="Proteomes" id="UP001596542">
    <property type="component" value="Unassembled WGS sequence"/>
</dbReference>
<feature type="compositionally biased region" description="Polar residues" evidence="1">
    <location>
        <begin position="1"/>
        <end position="10"/>
    </location>
</feature>
<proteinExistence type="predicted"/>
<feature type="region of interest" description="Disordered" evidence="1">
    <location>
        <begin position="1"/>
        <end position="95"/>
    </location>
</feature>
<evidence type="ECO:0000256" key="1">
    <source>
        <dbReference type="SAM" id="MobiDB-lite"/>
    </source>
</evidence>